<proteinExistence type="predicted"/>
<dbReference type="AlphaFoldDB" id="A0A6A7AJ77"/>
<evidence type="ECO:0000313" key="2">
    <source>
        <dbReference type="Proteomes" id="UP000799424"/>
    </source>
</evidence>
<dbReference type="EMBL" id="MU006216">
    <property type="protein sequence ID" value="KAF2833276.1"/>
    <property type="molecule type" value="Genomic_DNA"/>
</dbReference>
<accession>A0A6A7AJ77</accession>
<keyword evidence="2" id="KW-1185">Reference proteome</keyword>
<name>A0A6A7AJ77_9PLEO</name>
<sequence>MQLDSSNLEQTPAHSDNGSAFLTEITAVLRTKTQHTWRVCQLPKHSSLPYVALDPEVMRYLCWSNNPNELWLDVYFNPLEPNLSQAYNVAGLRPVVREKDGDAFILQDEKKRFYLWKPWDGDLLRVKDVWTKGFDSNEKIVEHLIIYMSGVERGAEIIYRDIEID</sequence>
<reference evidence="1" key="1">
    <citation type="journal article" date="2020" name="Stud. Mycol.">
        <title>101 Dothideomycetes genomes: a test case for predicting lifestyles and emergence of pathogens.</title>
        <authorList>
            <person name="Haridas S."/>
            <person name="Albert R."/>
            <person name="Binder M."/>
            <person name="Bloem J."/>
            <person name="Labutti K."/>
            <person name="Salamov A."/>
            <person name="Andreopoulos B."/>
            <person name="Baker S."/>
            <person name="Barry K."/>
            <person name="Bills G."/>
            <person name="Bluhm B."/>
            <person name="Cannon C."/>
            <person name="Castanera R."/>
            <person name="Culley D."/>
            <person name="Daum C."/>
            <person name="Ezra D."/>
            <person name="Gonzalez J."/>
            <person name="Henrissat B."/>
            <person name="Kuo A."/>
            <person name="Liang C."/>
            <person name="Lipzen A."/>
            <person name="Lutzoni F."/>
            <person name="Magnuson J."/>
            <person name="Mondo S."/>
            <person name="Nolan M."/>
            <person name="Ohm R."/>
            <person name="Pangilinan J."/>
            <person name="Park H.-J."/>
            <person name="Ramirez L."/>
            <person name="Alfaro M."/>
            <person name="Sun H."/>
            <person name="Tritt A."/>
            <person name="Yoshinaga Y."/>
            <person name="Zwiers L.-H."/>
            <person name="Turgeon B."/>
            <person name="Goodwin S."/>
            <person name="Spatafora J."/>
            <person name="Crous P."/>
            <person name="Grigoriev I."/>
        </authorList>
    </citation>
    <scope>NUCLEOTIDE SEQUENCE</scope>
    <source>
        <strain evidence="1">CBS 113818</strain>
    </source>
</reference>
<dbReference type="OrthoDB" id="5055014at2759"/>
<protein>
    <submittedName>
        <fullName evidence="1">Uncharacterized protein</fullName>
    </submittedName>
</protein>
<organism evidence="1 2">
    <name type="scientific">Ophiobolus disseminans</name>
    <dbReference type="NCBI Taxonomy" id="1469910"/>
    <lineage>
        <taxon>Eukaryota</taxon>
        <taxon>Fungi</taxon>
        <taxon>Dikarya</taxon>
        <taxon>Ascomycota</taxon>
        <taxon>Pezizomycotina</taxon>
        <taxon>Dothideomycetes</taxon>
        <taxon>Pleosporomycetidae</taxon>
        <taxon>Pleosporales</taxon>
        <taxon>Pleosporineae</taxon>
        <taxon>Phaeosphaeriaceae</taxon>
        <taxon>Ophiobolus</taxon>
    </lineage>
</organism>
<gene>
    <name evidence="1" type="ORF">CC86DRAFT_415021</name>
</gene>
<evidence type="ECO:0000313" key="1">
    <source>
        <dbReference type="EMBL" id="KAF2833276.1"/>
    </source>
</evidence>
<dbReference type="Proteomes" id="UP000799424">
    <property type="component" value="Unassembled WGS sequence"/>
</dbReference>